<dbReference type="PROSITE" id="PS52004">
    <property type="entry name" value="KS3_2"/>
    <property type="match status" value="1"/>
</dbReference>
<dbReference type="InterPro" id="IPR049551">
    <property type="entry name" value="PKS_DH_C"/>
</dbReference>
<evidence type="ECO:0000256" key="2">
    <source>
        <dbReference type="ARBA" id="ARBA00022553"/>
    </source>
</evidence>
<sequence>MSNEIESRKVAIVGFATALPSGHYAKEDLSYNMLWDFLMTKSESYEEIPQDRFDINQWFGKNAGQISTRKGNFLKNPTQFDHIEFGISLKDATALSPSSRKLIELAFVALQDAGIDYRGKRMGCFMSGINSGLVDRDPFDEQGSFANAPAMPANRVSYTLDINGPSVALDTACSSSMTGTHLAIQSLLGGDCDTALVGSCQYDHWLQDWVGYSAGGVLAPDGKCKPFDAGGDGFSRSEGGSVIVLKPLDKALADGDKIYATILGSAINSTGGGSAPNQPVGSAQQEAIKLAYQRAGKDPRTVDFVELHATGTAVGDPIEANAVGELFHRKAELIVGSIKGNMGHLENTAFLASLAKVCLVFEHGVVPPQANLGKLNPAIHWKKYNLKVPYEPTPLEVELGSRPILTSISSFGIGGANGHAVLESFVPASGDYTPTVTQGPYLVIGGGLTPRSAGTVASDLATMIQENPDKVAEISRISIRRARQLLWRTAAVYEAGKPLTFPEPTSVPRVVPPIVYVMSGQGPQHFDMGRQLYAENPIFRASIDEMDEIYKNYTGKSLIETTGLFRTLEKPAAKLPSIWSIALILPSIAMFQMAMVDMLASVGVVPTAVVGHSAGETALMYASGSAPKKLALEVSIARGRAMALLEVHKGTMAAMACNRQQAEALMSTPELGKGIVDIACHNAPDAVALSGPADIIDNIMKAAAEKNIWARRLQTNCPVHGTMMDICKTEYQKSVGDVFRNNSSVSEPTIKTYSTLSGGVLDQPLSADYFWKNARNTVMFTEAMTAIRLAHPNAIYVELAPHPVLSSYITAIVGQNAPVTCPAKRARKGEKANETATFLASVGELCLKGYNSIDIKTVPRIKANGLILPAYPFAQRTVPWHSESDLGQSRFRIRNGPLNYPGIHVNTATHPDLADHIIQGEPIMPATGYLEMAFEFGARQLWDVSFYAALSLSSARPAPIEVAVEGSGWTIRSRGPRSKVFDRVNAGGHLSKEPVVRPNVDLESIKARCKPVNAKAFLDSLTFANFGPAFKRVEALYNGNGEAVAVVRGWDDKYSLAAGYQFNPAILDSCLQAAYTLVPGRETSDMYFLPARCGYIALNDMSSIERPSSVVAHIRLATWTPDAITFDYNVYTPEGQWLCSMESFTMDGHRGIPKQPIENRLESVWQPIKLPAIAPTPETKVTPSDLGISQLLVALDATAAKAISTTISNAPSTTDDVSRQRYLAFMQNAEKAGKKSPEPANEEELKEKWAAPFEMTQRIAEAQEKLLQSADDSVVDGLFKDSILVDFYKPDGIVGAIASSVVQQFREAVTQAVKHGKRVLKVLEVGTGTGALTAALEPVTHEFAGVVVEYVASDIAPAIVGATLNRLGFHKMRSHTYDITKDPESQGLVLNSFDIITGLNTLHAVPNVSATLTALNSLLVPGGSLLIADVDGSRWSSTPGSLWCDFVFGAYKSWFSYADTRSHPAPSGEMWTSQLRDSGFNVITTAKDSVGPFIMLHAQKDPDAVTPTPAGIIGEVLQYRLGHEGQIQQAFKKFSPEDSPSFWIVAPEGLDGDGVLGFARSLQKEFPTWTIKLAIFAGQRTEPEQKRLLAAWSSRLQHEWEVYFDIDGEASVMRIAPAVASATHGMVAFDPVKPWSIQDGQVVQTSLPFIGEDDVLVQAEAWHASESGLRAFIGRIAATGASGFQKGDLVAGITEQDEANYLAVPFTSLARVDNGTLGAKSLVAVVGVAAIASVINTQHKASKRAKTTRRVLLLDDSNIASLESVLRSLNWEVSTEAKLFSSNLRRSALPVFDVIVGTNVAVAALQGSPKALPGPFFRWDDAAEGVIAHSKDVAFGEDLEIVLDTVKTKHVEANVAEVSTVLPSQGTLVKNAASLLSPNKTYLLVGGIGGLGIRTAAWMYEQGARYIVLTSRSGEASLARLNEPMINNVVDYLKSLPDLTLRLEACDANSPSAVKKLCDTFAYPLGGALIMAVVLQDRVFMDQTAETFRSVYESKVGAYKTLADVYDLSTADWLVMFSSVAGLFGNGGQTNYASANTVLDAIVGKLPNAFTLIVPPILDVGVFARAAQENAAAFAHLKEWGMTCEQLCDYIGDGITRLSETGPFTFQVPDLNWLAVEKTMGVSSAFHHLAYPPRSDFADGSAGGEEKTIDDVVCEVLQVPKDDLSQEVPLTRYGLDSLSAARLAAALRPFGTISQLQLLSDLTVSDIKGKLGDGPGNGGASGGGRNASPIVKFNDDGSVPLIMTHGADGSIAPMRMLSENFKGSVWAIQLTGDAPMESLEGLAEYYYDHIKAARPQGPYRLCAFSASGAVMVYLCKKFEAAGDQVLQLGFVDHFPLSTMGGGFDLRTAVDKDGMLLPEHMKTIIGNMGHMMIRDSKIDPVRRTLGEDLLKYVKGESASELATSFVEVMRNYASLETRWIIKQVTGGVASAAWDPKVYVKWLKEVKAPVSMIWGKDGYRNDLPMEWREPGHVFDAHAVFPDAKLIEVPGGHAECLASKEAAEFLAQGFGSEAMA</sequence>
<dbReference type="GO" id="GO:0006633">
    <property type="term" value="P:fatty acid biosynthetic process"/>
    <property type="evidence" value="ECO:0007669"/>
    <property type="project" value="TreeGrafter"/>
</dbReference>
<dbReference type="PANTHER" id="PTHR43775">
    <property type="entry name" value="FATTY ACID SYNTHASE"/>
    <property type="match status" value="1"/>
</dbReference>
<dbReference type="SMART" id="SM00822">
    <property type="entry name" value="PKS_KR"/>
    <property type="match status" value="1"/>
</dbReference>
<feature type="region of interest" description="N-terminal hotdog fold" evidence="5">
    <location>
        <begin position="883"/>
        <end position="997"/>
    </location>
</feature>
<dbReference type="InterPro" id="IPR016036">
    <property type="entry name" value="Malonyl_transacylase_ACP-bd"/>
</dbReference>
<dbReference type="InterPro" id="IPR014030">
    <property type="entry name" value="Ketoacyl_synth_N"/>
</dbReference>
<feature type="domain" description="Ketosynthase family 3 (KS3)" evidence="6">
    <location>
        <begin position="7"/>
        <end position="424"/>
    </location>
</feature>
<dbReference type="PROSITE" id="PS52019">
    <property type="entry name" value="PKS_MFAS_DH"/>
    <property type="match status" value="1"/>
</dbReference>
<dbReference type="Pfam" id="PF16197">
    <property type="entry name" value="KAsynt_C_assoc"/>
    <property type="match status" value="1"/>
</dbReference>
<dbReference type="GO" id="GO:0004312">
    <property type="term" value="F:fatty acid synthase activity"/>
    <property type="evidence" value="ECO:0007669"/>
    <property type="project" value="TreeGrafter"/>
</dbReference>
<feature type="active site" description="Proton donor; for dehydratase activity" evidence="5">
    <location>
        <position position="1068"/>
    </location>
</feature>
<dbReference type="SUPFAM" id="SSF53901">
    <property type="entry name" value="Thiolase-like"/>
    <property type="match status" value="1"/>
</dbReference>
<dbReference type="Gene3D" id="3.40.366.10">
    <property type="entry name" value="Malonyl-Coenzyme A Acyl Carrier Protein, domain 2"/>
    <property type="match status" value="1"/>
</dbReference>
<evidence type="ECO:0000256" key="3">
    <source>
        <dbReference type="ARBA" id="ARBA00022679"/>
    </source>
</evidence>
<dbReference type="PROSITE" id="PS00012">
    <property type="entry name" value="PHOSPHOPANTETHEINE"/>
    <property type="match status" value="1"/>
</dbReference>
<dbReference type="SMART" id="SM00825">
    <property type="entry name" value="PKS_KS"/>
    <property type="match status" value="1"/>
</dbReference>
<dbReference type="SUPFAM" id="SSF47336">
    <property type="entry name" value="ACP-like"/>
    <property type="match status" value="1"/>
</dbReference>
<dbReference type="CDD" id="cd00833">
    <property type="entry name" value="PKS"/>
    <property type="match status" value="1"/>
</dbReference>
<dbReference type="InterPro" id="IPR016039">
    <property type="entry name" value="Thiolase-like"/>
</dbReference>
<keyword evidence="3" id="KW-0808">Transferase</keyword>
<dbReference type="SUPFAM" id="SSF53474">
    <property type="entry name" value="alpha/beta-Hydrolases"/>
    <property type="match status" value="1"/>
</dbReference>
<dbReference type="InterPro" id="IPR009081">
    <property type="entry name" value="PP-bd_ACP"/>
</dbReference>
<evidence type="ECO:0000313" key="8">
    <source>
        <dbReference type="EMBL" id="KZT62761.1"/>
    </source>
</evidence>
<dbReference type="STRING" id="1353952.A0A165K6W0"/>
<dbReference type="InterPro" id="IPR049900">
    <property type="entry name" value="PKS_mFAS_DH"/>
</dbReference>
<dbReference type="Gene3D" id="3.10.129.110">
    <property type="entry name" value="Polyketide synthase dehydratase"/>
    <property type="match status" value="1"/>
</dbReference>
<dbReference type="InterPro" id="IPR016035">
    <property type="entry name" value="Acyl_Trfase/lysoPLipase"/>
</dbReference>
<dbReference type="CDD" id="cd02440">
    <property type="entry name" value="AdoMet_MTases"/>
    <property type="match status" value="1"/>
</dbReference>
<dbReference type="SMART" id="SM00826">
    <property type="entry name" value="PKS_DH"/>
    <property type="match status" value="1"/>
</dbReference>
<dbReference type="EMBL" id="KV423914">
    <property type="protein sequence ID" value="KZT62761.1"/>
    <property type="molecule type" value="Genomic_DNA"/>
</dbReference>
<evidence type="ECO:0000256" key="1">
    <source>
        <dbReference type="ARBA" id="ARBA00022450"/>
    </source>
</evidence>
<dbReference type="Pfam" id="PF08659">
    <property type="entry name" value="KR"/>
    <property type="match status" value="1"/>
</dbReference>
<dbReference type="InterPro" id="IPR032821">
    <property type="entry name" value="PKS_assoc"/>
</dbReference>
<dbReference type="InterPro" id="IPR014031">
    <property type="entry name" value="Ketoacyl_synth_C"/>
</dbReference>
<dbReference type="InterPro" id="IPR006162">
    <property type="entry name" value="Ppantetheine_attach_site"/>
</dbReference>
<dbReference type="InterPro" id="IPR020807">
    <property type="entry name" value="PKS_DH"/>
</dbReference>
<dbReference type="InterPro" id="IPR036291">
    <property type="entry name" value="NAD(P)-bd_dom_sf"/>
</dbReference>
<dbReference type="InterPro" id="IPR001031">
    <property type="entry name" value="Thioesterase"/>
</dbReference>
<dbReference type="Pfam" id="PF02801">
    <property type="entry name" value="Ketoacyl-synt_C"/>
    <property type="match status" value="1"/>
</dbReference>
<evidence type="ECO:0000256" key="5">
    <source>
        <dbReference type="PROSITE-ProRule" id="PRU01363"/>
    </source>
</evidence>
<dbReference type="Pfam" id="PF00109">
    <property type="entry name" value="ketoacyl-synt"/>
    <property type="match status" value="1"/>
</dbReference>
<dbReference type="SMART" id="SM00827">
    <property type="entry name" value="PKS_AT"/>
    <property type="match status" value="1"/>
</dbReference>
<keyword evidence="1" id="KW-0596">Phosphopantetheine</keyword>
<dbReference type="Gene3D" id="3.40.47.10">
    <property type="match status" value="1"/>
</dbReference>
<dbReference type="SUPFAM" id="SSF51735">
    <property type="entry name" value="NAD(P)-binding Rossmann-fold domains"/>
    <property type="match status" value="1"/>
</dbReference>
<dbReference type="SUPFAM" id="SSF55048">
    <property type="entry name" value="Probable ACP-binding domain of malonyl-CoA ACP transacylase"/>
    <property type="match status" value="1"/>
</dbReference>
<keyword evidence="9" id="KW-1185">Reference proteome</keyword>
<dbReference type="Gene3D" id="1.10.1200.10">
    <property type="entry name" value="ACP-like"/>
    <property type="match status" value="1"/>
</dbReference>
<protein>
    <recommendedName>
        <fullName evidence="10">Polyketide synthase</fullName>
    </recommendedName>
</protein>
<dbReference type="Pfam" id="PF13489">
    <property type="entry name" value="Methyltransf_23"/>
    <property type="match status" value="1"/>
</dbReference>
<dbReference type="Pfam" id="PF00550">
    <property type="entry name" value="PP-binding"/>
    <property type="match status" value="1"/>
</dbReference>
<dbReference type="InterPro" id="IPR029058">
    <property type="entry name" value="AB_hydrolase_fold"/>
</dbReference>
<feature type="domain" description="PKS/mFAS DH" evidence="7">
    <location>
        <begin position="883"/>
        <end position="1163"/>
    </location>
</feature>
<feature type="region of interest" description="C-terminal hotdog fold" evidence="5">
    <location>
        <begin position="1009"/>
        <end position="1163"/>
    </location>
</feature>
<dbReference type="InterPro" id="IPR014043">
    <property type="entry name" value="Acyl_transferase_dom"/>
</dbReference>
<dbReference type="InterPro" id="IPR050091">
    <property type="entry name" value="PKS_NRPS_Biosynth_Enz"/>
</dbReference>
<dbReference type="InterPro" id="IPR049552">
    <property type="entry name" value="PKS_DH_N"/>
</dbReference>
<dbReference type="OrthoDB" id="329835at2759"/>
<evidence type="ECO:0000259" key="6">
    <source>
        <dbReference type="PROSITE" id="PS52004"/>
    </source>
</evidence>
<evidence type="ECO:0000259" key="7">
    <source>
        <dbReference type="PROSITE" id="PS52019"/>
    </source>
</evidence>
<dbReference type="SUPFAM" id="SSF52151">
    <property type="entry name" value="FabD/lysophospholipase-like"/>
    <property type="match status" value="1"/>
</dbReference>
<dbReference type="InterPro" id="IPR036736">
    <property type="entry name" value="ACP-like_sf"/>
</dbReference>
<reference evidence="8 9" key="1">
    <citation type="journal article" date="2016" name="Mol. Biol. Evol.">
        <title>Comparative Genomics of Early-Diverging Mushroom-Forming Fungi Provides Insights into the Origins of Lignocellulose Decay Capabilities.</title>
        <authorList>
            <person name="Nagy L.G."/>
            <person name="Riley R."/>
            <person name="Tritt A."/>
            <person name="Adam C."/>
            <person name="Daum C."/>
            <person name="Floudas D."/>
            <person name="Sun H."/>
            <person name="Yadav J.S."/>
            <person name="Pangilinan J."/>
            <person name="Larsson K.H."/>
            <person name="Matsuura K."/>
            <person name="Barry K."/>
            <person name="Labutti K."/>
            <person name="Kuo R."/>
            <person name="Ohm R.A."/>
            <person name="Bhattacharya S.S."/>
            <person name="Shirouzu T."/>
            <person name="Yoshinaga Y."/>
            <person name="Martin F.M."/>
            <person name="Grigoriev I.V."/>
            <person name="Hibbett D.S."/>
        </authorList>
    </citation>
    <scope>NUCLEOTIDE SEQUENCE [LARGE SCALE GENOMIC DNA]</scope>
    <source>
        <strain evidence="8 9">HHB12733</strain>
    </source>
</reference>
<dbReference type="Pfam" id="PF00698">
    <property type="entry name" value="Acyl_transf_1"/>
    <property type="match status" value="1"/>
</dbReference>
<gene>
    <name evidence="8" type="ORF">CALCODRAFT_477</name>
</gene>
<dbReference type="SUPFAM" id="SSF53335">
    <property type="entry name" value="S-adenosyl-L-methionine-dependent methyltransferases"/>
    <property type="match status" value="1"/>
</dbReference>
<dbReference type="InterPro" id="IPR042104">
    <property type="entry name" value="PKS_dehydratase_sf"/>
</dbReference>
<evidence type="ECO:0000313" key="9">
    <source>
        <dbReference type="Proteomes" id="UP000076842"/>
    </source>
</evidence>
<dbReference type="InterPro" id="IPR013968">
    <property type="entry name" value="PKS_KR"/>
</dbReference>
<dbReference type="InterPro" id="IPR029063">
    <property type="entry name" value="SAM-dependent_MTases_sf"/>
</dbReference>
<dbReference type="Proteomes" id="UP000076842">
    <property type="component" value="Unassembled WGS sequence"/>
</dbReference>
<dbReference type="Gene3D" id="3.40.50.150">
    <property type="entry name" value="Vaccinia Virus protein VP39"/>
    <property type="match status" value="1"/>
</dbReference>
<accession>A0A165K6W0</accession>
<dbReference type="Gene3D" id="3.40.50.1820">
    <property type="entry name" value="alpha/beta hydrolase"/>
    <property type="match status" value="1"/>
</dbReference>
<dbReference type="PANTHER" id="PTHR43775:SF37">
    <property type="entry name" value="SI:DKEY-61P9.11"/>
    <property type="match status" value="1"/>
</dbReference>
<proteinExistence type="predicted"/>
<evidence type="ECO:0008006" key="10">
    <source>
        <dbReference type="Google" id="ProtNLM"/>
    </source>
</evidence>
<keyword evidence="4" id="KW-0511">Multifunctional enzyme</keyword>
<dbReference type="Pfam" id="PF14765">
    <property type="entry name" value="PS-DH"/>
    <property type="match status" value="1"/>
</dbReference>
<name>A0A165K6W0_9BASI</name>
<feature type="active site" description="Proton acceptor; for dehydratase activity" evidence="5">
    <location>
        <position position="916"/>
    </location>
</feature>
<organism evidence="8 9">
    <name type="scientific">Calocera cornea HHB12733</name>
    <dbReference type="NCBI Taxonomy" id="1353952"/>
    <lineage>
        <taxon>Eukaryota</taxon>
        <taxon>Fungi</taxon>
        <taxon>Dikarya</taxon>
        <taxon>Basidiomycota</taxon>
        <taxon>Agaricomycotina</taxon>
        <taxon>Dacrymycetes</taxon>
        <taxon>Dacrymycetales</taxon>
        <taxon>Dacrymycetaceae</taxon>
        <taxon>Calocera</taxon>
    </lineage>
</organism>
<dbReference type="GO" id="GO:0044550">
    <property type="term" value="P:secondary metabolite biosynthetic process"/>
    <property type="evidence" value="ECO:0007669"/>
    <property type="project" value="UniProtKB-ARBA"/>
</dbReference>
<dbReference type="InterPro" id="IPR020841">
    <property type="entry name" value="PKS_Beta-ketoAc_synthase_dom"/>
</dbReference>
<evidence type="ECO:0000256" key="4">
    <source>
        <dbReference type="ARBA" id="ARBA00023268"/>
    </source>
</evidence>
<dbReference type="InterPro" id="IPR001227">
    <property type="entry name" value="Ac_transferase_dom_sf"/>
</dbReference>
<dbReference type="Pfam" id="PF00975">
    <property type="entry name" value="Thioesterase"/>
    <property type="match status" value="1"/>
</dbReference>
<dbReference type="InParanoid" id="A0A165K6W0"/>
<dbReference type="InterPro" id="IPR057326">
    <property type="entry name" value="KR_dom"/>
</dbReference>
<dbReference type="Pfam" id="PF21089">
    <property type="entry name" value="PKS_DH_N"/>
    <property type="match status" value="1"/>
</dbReference>
<dbReference type="Gene3D" id="3.40.50.720">
    <property type="entry name" value="NAD(P)-binding Rossmann-like Domain"/>
    <property type="match status" value="1"/>
</dbReference>
<keyword evidence="2" id="KW-0597">Phosphoprotein</keyword>